<feature type="transmembrane region" description="Helical" evidence="7">
    <location>
        <begin position="7"/>
        <end position="27"/>
    </location>
</feature>
<organism evidence="9 10">
    <name type="scientific">Dyadobacter soli</name>
    <dbReference type="NCBI Taxonomy" id="659014"/>
    <lineage>
        <taxon>Bacteria</taxon>
        <taxon>Pseudomonadati</taxon>
        <taxon>Bacteroidota</taxon>
        <taxon>Cytophagia</taxon>
        <taxon>Cytophagales</taxon>
        <taxon>Spirosomataceae</taxon>
        <taxon>Dyadobacter</taxon>
    </lineage>
</organism>
<evidence type="ECO:0000256" key="4">
    <source>
        <dbReference type="ARBA" id="ARBA00022989"/>
    </source>
</evidence>
<feature type="transmembrane region" description="Helical" evidence="7">
    <location>
        <begin position="161"/>
        <end position="188"/>
    </location>
</feature>
<evidence type="ECO:0000256" key="2">
    <source>
        <dbReference type="ARBA" id="ARBA00022475"/>
    </source>
</evidence>
<evidence type="ECO:0000256" key="5">
    <source>
        <dbReference type="ARBA" id="ARBA00023136"/>
    </source>
</evidence>
<comment type="subcellular location">
    <subcellularLocation>
        <location evidence="1">Cell membrane</location>
        <topology evidence="1">Multi-pass membrane protein</topology>
    </subcellularLocation>
    <subcellularLocation>
        <location evidence="6">Membrane</location>
        <topology evidence="6">Multi-pass membrane protein</topology>
    </subcellularLocation>
</comment>
<evidence type="ECO:0000313" key="9">
    <source>
        <dbReference type="EMBL" id="SDE43011.1"/>
    </source>
</evidence>
<feature type="transmembrane region" description="Helical" evidence="7">
    <location>
        <begin position="208"/>
        <end position="226"/>
    </location>
</feature>
<evidence type="ECO:0000313" key="10">
    <source>
        <dbReference type="Proteomes" id="UP000198748"/>
    </source>
</evidence>
<reference evidence="10" key="1">
    <citation type="submission" date="2016-10" db="EMBL/GenBank/DDBJ databases">
        <authorList>
            <person name="Varghese N."/>
            <person name="Submissions S."/>
        </authorList>
    </citation>
    <scope>NUCLEOTIDE SEQUENCE [LARGE SCALE GENOMIC DNA]</scope>
    <source>
        <strain evidence="10">DSM 25329</strain>
    </source>
</reference>
<proteinExistence type="inferred from homology"/>
<sequence length="252" mass="28488">MLTNKRLYHVAISLVAAVMIWFVLILGASMSSGPGLKRFFEAFGGSFGGYVHAVIYMAFIFGVLEILEYQKFIKKQHEGFKLNLLPVQDQLVLSPDEVAKIKLNVIDLEKHGFSFLLTDFVKRACTQYRNNQSIGETLQVLTAQIDNSKTELEGKLEIARFLINAIASLGFIGTILHLAGSIGLFHLAKTEEGMPLITQCLNVSFDTTFIALFLGLILSYFYHRYLEDLDTFYSRTKSYIIDNLISRIYHPL</sequence>
<keyword evidence="4 7" id="KW-1133">Transmembrane helix</keyword>
<evidence type="ECO:0000256" key="6">
    <source>
        <dbReference type="RuleBase" id="RU004057"/>
    </source>
</evidence>
<accession>A0A1G7CUV8</accession>
<dbReference type="AlphaFoldDB" id="A0A1G7CUV8"/>
<evidence type="ECO:0000256" key="3">
    <source>
        <dbReference type="ARBA" id="ARBA00022692"/>
    </source>
</evidence>
<keyword evidence="2" id="KW-1003">Cell membrane</keyword>
<name>A0A1G7CUV8_9BACT</name>
<evidence type="ECO:0000256" key="7">
    <source>
        <dbReference type="SAM" id="Phobius"/>
    </source>
</evidence>
<dbReference type="STRING" id="659014.SAMN04487996_10524"/>
<dbReference type="GO" id="GO:0005886">
    <property type="term" value="C:plasma membrane"/>
    <property type="evidence" value="ECO:0007669"/>
    <property type="project" value="UniProtKB-SubCell"/>
</dbReference>
<keyword evidence="10" id="KW-1185">Reference proteome</keyword>
<keyword evidence="6" id="KW-0813">Transport</keyword>
<keyword evidence="3 7" id="KW-0812">Transmembrane</keyword>
<dbReference type="Proteomes" id="UP000198748">
    <property type="component" value="Unassembled WGS sequence"/>
</dbReference>
<keyword evidence="6" id="KW-0653">Protein transport</keyword>
<dbReference type="EMBL" id="FNAN01000005">
    <property type="protein sequence ID" value="SDE43011.1"/>
    <property type="molecule type" value="Genomic_DNA"/>
</dbReference>
<dbReference type="OrthoDB" id="5290956at2"/>
<dbReference type="GO" id="GO:0015031">
    <property type="term" value="P:protein transport"/>
    <property type="evidence" value="ECO:0007669"/>
    <property type="project" value="UniProtKB-KW"/>
</dbReference>
<comment type="similarity">
    <text evidence="6">Belongs to the exbB/tolQ family.</text>
</comment>
<dbReference type="InterPro" id="IPR002898">
    <property type="entry name" value="MotA_ExbB_proton_chnl"/>
</dbReference>
<feature type="domain" description="MotA/TolQ/ExbB proton channel" evidence="8">
    <location>
        <begin position="119"/>
        <end position="229"/>
    </location>
</feature>
<dbReference type="RefSeq" id="WP_090148475.1">
    <property type="nucleotide sequence ID" value="NZ_FNAN01000005.1"/>
</dbReference>
<protein>
    <submittedName>
        <fullName evidence="9">Chemotaxis protein MotA</fullName>
    </submittedName>
</protein>
<dbReference type="Pfam" id="PF01618">
    <property type="entry name" value="MotA_ExbB"/>
    <property type="match status" value="1"/>
</dbReference>
<evidence type="ECO:0000259" key="8">
    <source>
        <dbReference type="Pfam" id="PF01618"/>
    </source>
</evidence>
<keyword evidence="5 7" id="KW-0472">Membrane</keyword>
<evidence type="ECO:0000256" key="1">
    <source>
        <dbReference type="ARBA" id="ARBA00004651"/>
    </source>
</evidence>
<feature type="transmembrane region" description="Helical" evidence="7">
    <location>
        <begin position="47"/>
        <end position="67"/>
    </location>
</feature>
<gene>
    <name evidence="9" type="ORF">SAMN04487996_10524</name>
</gene>